<keyword evidence="1" id="KW-0238">DNA-binding</keyword>
<reference evidence="5" key="1">
    <citation type="submission" date="2023-01" db="EMBL/GenBank/DDBJ databases">
        <title>Whole genome sequence of Paucibacter sp. S2-9 isolated from pond sediment.</title>
        <authorList>
            <person name="Jung J.Y."/>
        </authorList>
    </citation>
    <scope>NUCLEOTIDE SEQUENCE</scope>
    <source>
        <strain evidence="5">S2-9</strain>
    </source>
</reference>
<feature type="domain" description="Resolvase/invertase-type recombinase catalytic" evidence="4">
    <location>
        <begin position="39"/>
        <end position="164"/>
    </location>
</feature>
<dbReference type="Pfam" id="PF00239">
    <property type="entry name" value="Resolvase"/>
    <property type="match status" value="1"/>
</dbReference>
<feature type="compositionally biased region" description="Polar residues" evidence="3">
    <location>
        <begin position="19"/>
        <end position="28"/>
    </location>
</feature>
<accession>A0AA95N9Q5</accession>
<feature type="region of interest" description="Disordered" evidence="3">
    <location>
        <begin position="1"/>
        <end position="29"/>
    </location>
</feature>
<dbReference type="SMART" id="SM00857">
    <property type="entry name" value="Resolvase"/>
    <property type="match status" value="1"/>
</dbReference>
<organism evidence="5 6">
    <name type="scientific">Paucibacter sediminis</name>
    <dbReference type="NCBI Taxonomy" id="3019553"/>
    <lineage>
        <taxon>Bacteria</taxon>
        <taxon>Pseudomonadati</taxon>
        <taxon>Pseudomonadota</taxon>
        <taxon>Betaproteobacteria</taxon>
        <taxon>Burkholderiales</taxon>
        <taxon>Sphaerotilaceae</taxon>
        <taxon>Roseateles</taxon>
    </lineage>
</organism>
<dbReference type="PANTHER" id="PTHR30461">
    <property type="entry name" value="DNA-INVERTASE FROM LAMBDOID PROPHAGE"/>
    <property type="match status" value="1"/>
</dbReference>
<proteinExistence type="predicted"/>
<evidence type="ECO:0000313" key="6">
    <source>
        <dbReference type="Proteomes" id="UP001177769"/>
    </source>
</evidence>
<dbReference type="InterPro" id="IPR006119">
    <property type="entry name" value="Resolv_N"/>
</dbReference>
<keyword evidence="6" id="KW-1185">Reference proteome</keyword>
<dbReference type="Gene3D" id="3.40.50.1390">
    <property type="entry name" value="Resolvase, N-terminal catalytic domain"/>
    <property type="match status" value="1"/>
</dbReference>
<dbReference type="RefSeq" id="WP_285232085.1">
    <property type="nucleotide sequence ID" value="NZ_CP116346.1"/>
</dbReference>
<dbReference type="Proteomes" id="UP001177769">
    <property type="component" value="Chromosome"/>
</dbReference>
<evidence type="ECO:0000256" key="1">
    <source>
        <dbReference type="ARBA" id="ARBA00023125"/>
    </source>
</evidence>
<dbReference type="SUPFAM" id="SSF53041">
    <property type="entry name" value="Resolvase-like"/>
    <property type="match status" value="1"/>
</dbReference>
<evidence type="ECO:0000256" key="2">
    <source>
        <dbReference type="ARBA" id="ARBA00023172"/>
    </source>
</evidence>
<keyword evidence="2" id="KW-0233">DNA recombination</keyword>
<dbReference type="GO" id="GO:0003677">
    <property type="term" value="F:DNA binding"/>
    <property type="evidence" value="ECO:0007669"/>
    <property type="project" value="UniProtKB-KW"/>
</dbReference>
<dbReference type="PANTHER" id="PTHR30461:SF2">
    <property type="entry name" value="SERINE RECOMBINASE PINE-RELATED"/>
    <property type="match status" value="1"/>
</dbReference>
<protein>
    <submittedName>
        <fullName evidence="5">Recombinase family protein</fullName>
    </submittedName>
</protein>
<dbReference type="AlphaFoldDB" id="A0AA95N9Q5"/>
<evidence type="ECO:0000259" key="4">
    <source>
        <dbReference type="SMART" id="SM00857"/>
    </source>
</evidence>
<name>A0AA95N9Q5_9BURK</name>
<dbReference type="GO" id="GO:0000150">
    <property type="term" value="F:DNA strand exchange activity"/>
    <property type="evidence" value="ECO:0007669"/>
    <property type="project" value="InterPro"/>
</dbReference>
<gene>
    <name evidence="5" type="ORF">PFX98_19160</name>
</gene>
<dbReference type="EMBL" id="CP116346">
    <property type="protein sequence ID" value="WIT11007.1"/>
    <property type="molecule type" value="Genomic_DNA"/>
</dbReference>
<dbReference type="KEGG" id="pais:PFX98_19160"/>
<dbReference type="InterPro" id="IPR036162">
    <property type="entry name" value="Resolvase-like_N_sf"/>
</dbReference>
<evidence type="ECO:0000256" key="3">
    <source>
        <dbReference type="SAM" id="MobiDB-lite"/>
    </source>
</evidence>
<sequence length="165" mass="17547">MNFDSKAAGTGAGSRLNRQEQQSRSVSPPSLLIPMSTVAISYARFSSAPQAQGASLSRQVERAREYAEANSLVLDPTLCFEDPGVSAWDQSNLEKGALGGFLRAVDEGKVPKGATLIVESFDRLSRATPLDALPVFLRIIGAGLNLAILTNPPQLFSRATLKESG</sequence>
<dbReference type="InterPro" id="IPR050639">
    <property type="entry name" value="SSR_resolvase"/>
</dbReference>
<evidence type="ECO:0000313" key="5">
    <source>
        <dbReference type="EMBL" id="WIT11007.1"/>
    </source>
</evidence>
<dbReference type="CDD" id="cd00338">
    <property type="entry name" value="Ser_Recombinase"/>
    <property type="match status" value="1"/>
</dbReference>